<dbReference type="InterPro" id="IPR051856">
    <property type="entry name" value="CSR-E3_Ligase_Protein"/>
</dbReference>
<keyword evidence="7" id="KW-1185">Reference proteome</keyword>
<feature type="transmembrane region" description="Helical" evidence="5">
    <location>
        <begin position="67"/>
        <end position="86"/>
    </location>
</feature>
<evidence type="ECO:0000256" key="2">
    <source>
        <dbReference type="ARBA" id="ARBA00022692"/>
    </source>
</evidence>
<dbReference type="InterPro" id="IPR012858">
    <property type="entry name" value="DC_STAMP-like"/>
</dbReference>
<organism evidence="7 8">
    <name type="scientific">Clupea harengus</name>
    <name type="common">Atlantic herring</name>
    <dbReference type="NCBI Taxonomy" id="7950"/>
    <lineage>
        <taxon>Eukaryota</taxon>
        <taxon>Metazoa</taxon>
        <taxon>Chordata</taxon>
        <taxon>Craniata</taxon>
        <taxon>Vertebrata</taxon>
        <taxon>Euteleostomi</taxon>
        <taxon>Actinopterygii</taxon>
        <taxon>Neopterygii</taxon>
        <taxon>Teleostei</taxon>
        <taxon>Clupei</taxon>
        <taxon>Clupeiformes</taxon>
        <taxon>Clupeoidei</taxon>
        <taxon>Clupeidae</taxon>
        <taxon>Clupea</taxon>
    </lineage>
</organism>
<evidence type="ECO:0000259" key="6">
    <source>
        <dbReference type="Pfam" id="PF07782"/>
    </source>
</evidence>
<evidence type="ECO:0000256" key="4">
    <source>
        <dbReference type="ARBA" id="ARBA00023136"/>
    </source>
</evidence>
<feature type="transmembrane region" description="Helical" evidence="5">
    <location>
        <begin position="388"/>
        <end position="409"/>
    </location>
</feature>
<dbReference type="GO" id="GO:0016020">
    <property type="term" value="C:membrane"/>
    <property type="evidence" value="ECO:0007669"/>
    <property type="project" value="UniProtKB-SubCell"/>
</dbReference>
<sequence length="482" mass="54388">MRMKLTGAQLKGTLRQVWSVFVRLFTADSPDSWRNKVLLSAFCLALSVLLSCLLFLGLCYSLKYETAVSAGVAVAFCGGSTIALSLSQNVRCFAVLVLISCGLKQIRNLLTAAGTSLVVLWNVRNTLENLRGLAKSLLCNLEAKKILVDLAPLSNYVQMLRWVGGQLKHFTDFGAGELRSEFKLSASADSVVFKQKLSEAKQVLNQTAVSALAAMNMTSSVAQKLLPALGILLLVLLTARYVKKYRTDRGFQNIFITDALLRYDEQQRAEGKPSIFPLTEKEKKRYISIPSSRPSAKEGKAMLKFGFPVFTNLLIWLFFIGIDALVYWLIGVLRTRLEELEPFQIPVIMHLKEDKSVIGIPIHVDRERRDYSYNLTLFEQKCLPEPRLMLYSTVPLLVILTLLTCLSLLSAKLTQLRLLVSERFFSEHAAERARHLHQKILRKRNKWKVGNLKGELATLVKQAQFWCPILFGRQQDNFEPLT</sequence>
<feature type="transmembrane region" description="Helical" evidence="5">
    <location>
        <begin position="305"/>
        <end position="330"/>
    </location>
</feature>
<keyword evidence="4 5" id="KW-0472">Membrane</keyword>
<gene>
    <name evidence="8" type="primary">LOC105896355</name>
</gene>
<comment type="subcellular location">
    <subcellularLocation>
        <location evidence="1">Membrane</location>
        <topology evidence="1">Multi-pass membrane protein</topology>
    </subcellularLocation>
</comment>
<keyword evidence="3 5" id="KW-1133">Transmembrane helix</keyword>
<dbReference type="RefSeq" id="XP_031432888.1">
    <property type="nucleotide sequence ID" value="XM_031577028.2"/>
</dbReference>
<evidence type="ECO:0000256" key="5">
    <source>
        <dbReference type="SAM" id="Phobius"/>
    </source>
</evidence>
<protein>
    <submittedName>
        <fullName evidence="8">Dendritic cell-specific transmembrane protein isoform X2</fullName>
    </submittedName>
</protein>
<dbReference type="AlphaFoldDB" id="A0A6P8FYH6"/>
<dbReference type="PANTHER" id="PTHR21041:SF2">
    <property type="entry name" value="DENDRITIC CELL-SPECIFIC TRANSMEMBRANE PROTEIN"/>
    <property type="match status" value="1"/>
</dbReference>
<evidence type="ECO:0000313" key="8">
    <source>
        <dbReference type="RefSeq" id="XP_031432888.1"/>
    </source>
</evidence>
<dbReference type="GeneID" id="105896355"/>
<evidence type="ECO:0000256" key="1">
    <source>
        <dbReference type="ARBA" id="ARBA00004141"/>
    </source>
</evidence>
<evidence type="ECO:0000256" key="3">
    <source>
        <dbReference type="ARBA" id="ARBA00022989"/>
    </source>
</evidence>
<keyword evidence="2 5" id="KW-0812">Transmembrane</keyword>
<feature type="domain" description="Dendritic cell-specific transmembrane protein-like" evidence="6">
    <location>
        <begin position="251"/>
        <end position="437"/>
    </location>
</feature>
<evidence type="ECO:0000313" key="7">
    <source>
        <dbReference type="Proteomes" id="UP000515152"/>
    </source>
</evidence>
<feature type="transmembrane region" description="Helical" evidence="5">
    <location>
        <begin position="225"/>
        <end position="242"/>
    </location>
</feature>
<feature type="transmembrane region" description="Helical" evidence="5">
    <location>
        <begin position="37"/>
        <end position="60"/>
    </location>
</feature>
<reference evidence="8" key="1">
    <citation type="submission" date="2025-08" db="UniProtKB">
        <authorList>
            <consortium name="RefSeq"/>
        </authorList>
    </citation>
    <scope>IDENTIFICATION</scope>
</reference>
<dbReference type="Proteomes" id="UP000515152">
    <property type="component" value="Chromosome 11"/>
</dbReference>
<name>A0A6P8FYH6_CLUHA</name>
<dbReference type="PANTHER" id="PTHR21041">
    <property type="entry name" value="DENDRITIC CELL-SPECIFIC TRANSMEMBRANE PROTEIN"/>
    <property type="match status" value="1"/>
</dbReference>
<accession>A0A6P8FYH6</accession>
<dbReference type="Pfam" id="PF07782">
    <property type="entry name" value="DC_STAMP"/>
    <property type="match status" value="1"/>
</dbReference>
<proteinExistence type="predicted"/>